<gene>
    <name evidence="2" type="ORF">BCR36DRAFT_584972</name>
</gene>
<proteinExistence type="predicted"/>
<comment type="caution">
    <text evidence="2">The sequence shown here is derived from an EMBL/GenBank/DDBJ whole genome shotgun (WGS) entry which is preliminary data.</text>
</comment>
<feature type="compositionally biased region" description="Basic and acidic residues" evidence="1">
    <location>
        <begin position="105"/>
        <end position="122"/>
    </location>
</feature>
<feature type="compositionally biased region" description="Basic and acidic residues" evidence="1">
    <location>
        <begin position="61"/>
        <end position="91"/>
    </location>
</feature>
<dbReference type="STRING" id="1754191.A0A1Y1V4Z8"/>
<dbReference type="EMBL" id="MCFH01000033">
    <property type="protein sequence ID" value="ORX46862.1"/>
    <property type="molecule type" value="Genomic_DNA"/>
</dbReference>
<name>A0A1Y1V4Z8_9FUNG</name>
<keyword evidence="3" id="KW-1185">Reference proteome</keyword>
<reference evidence="2 3" key="2">
    <citation type="submission" date="2016-08" db="EMBL/GenBank/DDBJ databases">
        <title>Pervasive Adenine N6-methylation of Active Genes in Fungi.</title>
        <authorList>
            <consortium name="DOE Joint Genome Institute"/>
            <person name="Mondo S.J."/>
            <person name="Dannebaum R.O."/>
            <person name="Kuo R.C."/>
            <person name="Labutti K."/>
            <person name="Haridas S."/>
            <person name="Kuo A."/>
            <person name="Salamov A."/>
            <person name="Ahrendt S.R."/>
            <person name="Lipzen A."/>
            <person name="Sullivan W."/>
            <person name="Andreopoulos W.B."/>
            <person name="Clum A."/>
            <person name="Lindquist E."/>
            <person name="Daum C."/>
            <person name="Ramamoorthy G.K."/>
            <person name="Gryganskyi A."/>
            <person name="Culley D."/>
            <person name="Magnuson J.K."/>
            <person name="James T.Y."/>
            <person name="O'Malley M.A."/>
            <person name="Stajich J.E."/>
            <person name="Spatafora J.W."/>
            <person name="Visel A."/>
            <person name="Grigoriev I.V."/>
        </authorList>
    </citation>
    <scope>NUCLEOTIDE SEQUENCE [LARGE SCALE GENOMIC DNA]</scope>
    <source>
        <strain evidence="3">finn</strain>
    </source>
</reference>
<protein>
    <submittedName>
        <fullName evidence="2">Uncharacterized protein</fullName>
    </submittedName>
</protein>
<feature type="region of interest" description="Disordered" evidence="1">
    <location>
        <begin position="61"/>
        <end position="154"/>
    </location>
</feature>
<dbReference type="AlphaFoldDB" id="A0A1Y1V4Z8"/>
<dbReference type="OrthoDB" id="2137681at2759"/>
<evidence type="ECO:0000313" key="3">
    <source>
        <dbReference type="Proteomes" id="UP000193719"/>
    </source>
</evidence>
<evidence type="ECO:0000256" key="1">
    <source>
        <dbReference type="SAM" id="MobiDB-lite"/>
    </source>
</evidence>
<accession>A0A1Y1V4Z8</accession>
<reference evidence="2 3" key="1">
    <citation type="submission" date="2016-08" db="EMBL/GenBank/DDBJ databases">
        <title>Genomes of anaerobic fungi encode conserved fungal cellulosomes for biomass hydrolysis.</title>
        <authorList>
            <consortium name="DOE Joint Genome Institute"/>
            <person name="Haitjema C.H."/>
            <person name="Gilmore S.P."/>
            <person name="Henske J.K."/>
            <person name="Solomon K.V."/>
            <person name="De Groot R."/>
            <person name="Kuo A."/>
            <person name="Mondo S.J."/>
            <person name="Salamov A.A."/>
            <person name="Labutti K."/>
            <person name="Zhao Z."/>
            <person name="Chiniquy J."/>
            <person name="Barry K."/>
            <person name="Brewer H.M."/>
            <person name="Purvine S.O."/>
            <person name="Wright A.T."/>
            <person name="Boxma B."/>
            <person name="Van Alen T."/>
            <person name="Hackstein J.H."/>
            <person name="Baker S.E."/>
            <person name="Grigoriev I.V."/>
            <person name="O'Malley M.A."/>
        </authorList>
    </citation>
    <scope>NUCLEOTIDE SEQUENCE [LARGE SCALE GENOMIC DNA]</scope>
    <source>
        <strain evidence="3">finn</strain>
    </source>
</reference>
<evidence type="ECO:0000313" key="2">
    <source>
        <dbReference type="EMBL" id="ORX46862.1"/>
    </source>
</evidence>
<organism evidence="2 3">
    <name type="scientific">Piromyces finnis</name>
    <dbReference type="NCBI Taxonomy" id="1754191"/>
    <lineage>
        <taxon>Eukaryota</taxon>
        <taxon>Fungi</taxon>
        <taxon>Fungi incertae sedis</taxon>
        <taxon>Chytridiomycota</taxon>
        <taxon>Chytridiomycota incertae sedis</taxon>
        <taxon>Neocallimastigomycetes</taxon>
        <taxon>Neocallimastigales</taxon>
        <taxon>Neocallimastigaceae</taxon>
        <taxon>Piromyces</taxon>
    </lineage>
</organism>
<sequence>MEGLNSVDILNENHIDNINQNAVTALKNKVINNDIEKKAEILATAQYNPVEEEIEVLKIESEEEENKTVENKDELNELEEENKTVENKDELNELEEDNNNGNDVDNDKNGGNDKELERQKKEEEEEEQNTLKESYSNSSKEECHQKNSIGGSESNLVNKLISNIQEESYRMGSMDSISRKKLQMNKKFQELRDSQANLNRAMSTEDHFVKKNEKGLSDDAINIINKEKGTTYKDECDASSDEETQSVNEETFDVDVIRKFEKRNTIHVPLHKSNYEDINSSCLGPVFANINMDNGVKNIINELFEVIENNVKPIANAEDISKVLLRNNGKATEENNEFNITTISNEVGDLFMNQRYEDAYNLIVLKVNSNYRVQMCEEILTTVNSIIVLFCLNEKIQDRFRSFYTEKHSKLDRNSLLEVMNSVDIISPPEKIILGYCLYYLIHSKNKKLAPETYKELSAALAKNQDYNYALSLLKDMGRQYWDKKTYQIALDLCIKMKPQKLEYAESLLNDYGQPYIVEKNENSLVPIIISTPLMIGVTKHEIKEMRNYYKELLRVFKWKMALDNFETAKDAIYTKKEMLQLKNAMLELCVTYKEFQHGWSIFQAMTECNKNTAQVAITLCREAINFNNEADEQLTYRIGWVNRAWDIVLSLKEWASYNMPNLVGKKNQSTIKKNKRNIIIIPECIKNKLKDYKVDSQEKTKEVNNGKESIADVSKRKKSIFKNSKPVELPKHLAHSNFNLMNIDKNSMISILAFVFHEMLCIFETVPNMEVFLLHLIEIYNFLYENNINEILCDEYLIRPIIRFCLKCRLGEKYKKFNFNNMEKDESFMKDRNVKFSSPSSEISEDEANLRMNRRGRGMSINKNQQINDILYEHIKNNMNKIEETETPADPEFEKEKNKICTRIALDCYYNICGGNTEMEVKKCHSNTYAMILHFAILEKNAKLFEDICNDLWYARIQLDEEVVMALQYFHDNNIEACCSSCSEKDHFFSAAVSVQPYKYEKQKFIVLNGIRMRTPLDLSFLKKIGTINGRPYSQEEARKFLNHCINQCNPKRRLSMSV</sequence>
<dbReference type="Proteomes" id="UP000193719">
    <property type="component" value="Unassembled WGS sequence"/>
</dbReference>